<dbReference type="GO" id="GO:0009966">
    <property type="term" value="P:regulation of signal transduction"/>
    <property type="evidence" value="ECO:0007669"/>
    <property type="project" value="UniProtKB-ARBA"/>
</dbReference>
<evidence type="ECO:0000256" key="7">
    <source>
        <dbReference type="ARBA" id="ARBA00032526"/>
    </source>
</evidence>
<evidence type="ECO:0000313" key="11">
    <source>
        <dbReference type="EMBL" id="VVA89567.1"/>
    </source>
</evidence>
<dbReference type="InterPro" id="IPR006868">
    <property type="entry name" value="DUF630"/>
</dbReference>
<evidence type="ECO:0000259" key="9">
    <source>
        <dbReference type="Pfam" id="PF04782"/>
    </source>
</evidence>
<evidence type="ECO:0000256" key="3">
    <source>
        <dbReference type="ARBA" id="ARBA00012834"/>
    </source>
</evidence>
<dbReference type="OrthoDB" id="1919226at2759"/>
<reference evidence="11" key="1">
    <citation type="submission" date="2019-07" db="EMBL/GenBank/DDBJ databases">
        <authorList>
            <person name="Dittberner H."/>
        </authorList>
    </citation>
    <scope>NUCLEOTIDE SEQUENCE [LARGE SCALE GENOMIC DNA]</scope>
</reference>
<feature type="compositionally biased region" description="Low complexity" evidence="8">
    <location>
        <begin position="470"/>
        <end position="483"/>
    </location>
</feature>
<evidence type="ECO:0000256" key="6">
    <source>
        <dbReference type="ARBA" id="ARBA00022691"/>
    </source>
</evidence>
<feature type="region of interest" description="Disordered" evidence="8">
    <location>
        <begin position="522"/>
        <end position="624"/>
    </location>
</feature>
<dbReference type="GO" id="GO:0018423">
    <property type="term" value="F:protein C-terminal leucine carboxyl O-methyltransferase activity"/>
    <property type="evidence" value="ECO:0007669"/>
    <property type="project" value="UniProtKB-EC"/>
</dbReference>
<comment type="caution">
    <text evidence="11">The sequence shown here is derived from an EMBL/GenBank/DDBJ whole genome shotgun (WGS) entry which is preliminary data.</text>
</comment>
<feature type="compositionally biased region" description="Basic and acidic residues" evidence="8">
    <location>
        <begin position="583"/>
        <end position="598"/>
    </location>
</feature>
<evidence type="ECO:0000256" key="5">
    <source>
        <dbReference type="ARBA" id="ARBA00022679"/>
    </source>
</evidence>
<sequence>MATPPAESRSNRAAVQATNDDASASKLSCVKKGYIKDDYVHLFVKRPVRRSPIINRGYFSRWAAFRKLMFQFLESPPQTKKQILSLGAGFDTTYFQLLDEGKGPNLYVELDFKEVTSKKAAVIENSSQLRDKLGANASISIEEGQVLSDHYKLLPVDLRDIPKLRDVISSADMDPSLPTFIIAECVLIYLDPDSSRAIVNWASKAFSTAVFFLYEQIHPDDAFGHQMIRNLESRGCALLSIDASPTLLAKERLFLDNGWQRAVAWDMLKVYGSFVDAQEKRRIERLELFDEFEEWHMMQASPSPPYYVNITVWHMLSMTQWEYLGVLVSLEKGAVKTSVSHQHRHLEKGGGFFWLGSRAIANASKLDSEDAVRRCKERRRLMKDAVYARHHLAAAHSDYCRSLRLTGSALSSFASGEPLSVSENTPAVFLRPSEQRVPSPPKPSPPPPPQPHVRRRKPAHPQPRLPHILSESSPSSSPVSERSNLTSRSFYPTAFQNSTYSRSPSQASSVWNWENFYPPSPPDSEFFEQKAREKHPPPSLYDSETERSERDFSHRRKPRHDAAEEVHCSEWGDDHDDTTSSDDDTHPHASRSDVESHAPAEPLQHHNTHQDHGKDKTTTNSDHVFTSSKTKLVVRHRDLKEILDAVQDYFDKAASAGDQVSAMLEIGRAELDRSFSKLKKTVYHSSSVFSNLSASWTSKPPLAVRYKLDASTLNDQGSLKSLCSTLDRLLAWEKKLYEDVKAREGIKIEHEKKLSALQSQEYKGGDESKLDKTKTSITRLQSLIIVTSEAVLTTSNAIRRLRDTDLVPQLVELCHGLMYMWKSMHEYHEIQNNIVQQVRGLINQTERGESTSEVHRQVTRDLESAVSLWHSSFCRIIKFQREFISSLHSWFKLSLVPLSNEDPKKQRSDTFALCEEWKQSLERVPDTVASEAIKSFVNVVHVISIKQAEEVKMKKRTESAGKELEKKASSLRSIERKYYQAYSTVGIGPGPEALDARDPLSEKKSELAACQRQVEDEVMRHVKAVEVTRAMTLNNLQTGLPNLFQAMTSFSSLFTDSLQTVCSRSYSIN</sequence>
<dbReference type="FunFam" id="3.40.50.150:FF:000092">
    <property type="entry name" value="Leucine carboxyl methyltransferase 1"/>
    <property type="match status" value="1"/>
</dbReference>
<feature type="domain" description="DUF630" evidence="10">
    <location>
        <begin position="363"/>
        <end position="417"/>
    </location>
</feature>
<dbReference type="Gene3D" id="3.40.50.150">
    <property type="entry name" value="Vaccinia Virus protein VP39"/>
    <property type="match status" value="1"/>
</dbReference>
<evidence type="ECO:0000256" key="4">
    <source>
        <dbReference type="ARBA" id="ARBA00022603"/>
    </source>
</evidence>
<keyword evidence="4" id="KW-0489">Methyltransferase</keyword>
<dbReference type="Pfam" id="PF04782">
    <property type="entry name" value="DUF632"/>
    <property type="match status" value="1"/>
</dbReference>
<feature type="compositionally biased region" description="Basic and acidic residues" evidence="8">
    <location>
        <begin position="560"/>
        <end position="572"/>
    </location>
</feature>
<keyword evidence="5" id="KW-0808">Transferase</keyword>
<feature type="compositionally biased region" description="Basic and acidic residues" evidence="8">
    <location>
        <begin position="608"/>
        <end position="617"/>
    </location>
</feature>
<name>A0A565ALN8_9BRAS</name>
<feature type="compositionally biased region" description="Acidic residues" evidence="8">
    <location>
        <begin position="573"/>
        <end position="582"/>
    </location>
</feature>
<evidence type="ECO:0000259" key="10">
    <source>
        <dbReference type="Pfam" id="PF04783"/>
    </source>
</evidence>
<dbReference type="InterPro" id="IPR007213">
    <property type="entry name" value="Ppm1/Ppm2/Tcmp"/>
</dbReference>
<evidence type="ECO:0000256" key="2">
    <source>
        <dbReference type="ARBA" id="ARBA00010703"/>
    </source>
</evidence>
<protein>
    <recommendedName>
        <fullName evidence="3">[phosphatase 2A protein]-leucine-carboxy methyltransferase</fullName>
        <ecNumber evidence="3">2.1.1.233</ecNumber>
    </recommendedName>
    <alternativeName>
        <fullName evidence="7">[Phosphatase 2A protein]-leucine-carboxy methyltransferase 1</fullName>
    </alternativeName>
</protein>
<feature type="region of interest" description="Disordered" evidence="8">
    <location>
        <begin position="432"/>
        <end position="485"/>
    </location>
</feature>
<feature type="domain" description="DUF632" evidence="9">
    <location>
        <begin position="639"/>
        <end position="941"/>
    </location>
</feature>
<comment type="catalytic activity">
    <reaction evidence="1">
        <text>[phosphatase 2A protein]-C-terminal L-leucine + S-adenosyl-L-methionine = [phosphatase 2A protein]-C-terminal L-leucine methyl ester + S-adenosyl-L-homocysteine</text>
        <dbReference type="Rhea" id="RHEA:48544"/>
        <dbReference type="Rhea" id="RHEA-COMP:12134"/>
        <dbReference type="Rhea" id="RHEA-COMP:12135"/>
        <dbReference type="ChEBI" id="CHEBI:57856"/>
        <dbReference type="ChEBI" id="CHEBI:59789"/>
        <dbReference type="ChEBI" id="CHEBI:90516"/>
        <dbReference type="ChEBI" id="CHEBI:90517"/>
        <dbReference type="EC" id="2.1.1.233"/>
    </reaction>
</comment>
<evidence type="ECO:0000256" key="1">
    <source>
        <dbReference type="ARBA" id="ARBA00000724"/>
    </source>
</evidence>
<feature type="compositionally biased region" description="Pro residues" evidence="8">
    <location>
        <begin position="438"/>
        <end position="451"/>
    </location>
</feature>
<feature type="compositionally biased region" description="Basic and acidic residues" evidence="8">
    <location>
        <begin position="527"/>
        <end position="536"/>
    </location>
</feature>
<dbReference type="EMBL" id="CABITT030000001">
    <property type="protein sequence ID" value="VVA89567.1"/>
    <property type="molecule type" value="Genomic_DNA"/>
</dbReference>
<comment type="similarity">
    <text evidence="2">Belongs to the methyltransferase superfamily. LCMT family.</text>
</comment>
<dbReference type="GO" id="GO:0032259">
    <property type="term" value="P:methylation"/>
    <property type="evidence" value="ECO:0007669"/>
    <property type="project" value="UniProtKB-KW"/>
</dbReference>
<dbReference type="Proteomes" id="UP000489600">
    <property type="component" value="Unassembled WGS sequence"/>
</dbReference>
<keyword evidence="12" id="KW-1185">Reference proteome</keyword>
<dbReference type="PANTHER" id="PTHR21450">
    <property type="entry name" value="PROTEIN ALTERED PHOSPHATE STARVATION RESPONSE 1"/>
    <property type="match status" value="1"/>
</dbReference>
<proteinExistence type="inferred from homology"/>
<dbReference type="InterPro" id="IPR029063">
    <property type="entry name" value="SAM-dependent_MTases_sf"/>
</dbReference>
<dbReference type="SUPFAM" id="SSF53335">
    <property type="entry name" value="S-adenosyl-L-methionine-dependent methyltransferases"/>
    <property type="match status" value="1"/>
</dbReference>
<evidence type="ECO:0000256" key="8">
    <source>
        <dbReference type="SAM" id="MobiDB-lite"/>
    </source>
</evidence>
<dbReference type="AlphaFoldDB" id="A0A565ALN8"/>
<dbReference type="InterPro" id="IPR006867">
    <property type="entry name" value="DUF632"/>
</dbReference>
<dbReference type="Pfam" id="PF04783">
    <property type="entry name" value="DUF630"/>
    <property type="match status" value="1"/>
</dbReference>
<dbReference type="EC" id="2.1.1.233" evidence="3"/>
<gene>
    <name evidence="11" type="ORF">ANE_LOCUS12</name>
</gene>
<evidence type="ECO:0000313" key="12">
    <source>
        <dbReference type="Proteomes" id="UP000489600"/>
    </source>
</evidence>
<dbReference type="Pfam" id="PF04072">
    <property type="entry name" value="LCM"/>
    <property type="match status" value="1"/>
</dbReference>
<keyword evidence="6" id="KW-0949">S-adenosyl-L-methionine</keyword>
<accession>A0A565ALN8</accession>
<organism evidence="11 12">
    <name type="scientific">Arabis nemorensis</name>
    <dbReference type="NCBI Taxonomy" id="586526"/>
    <lineage>
        <taxon>Eukaryota</taxon>
        <taxon>Viridiplantae</taxon>
        <taxon>Streptophyta</taxon>
        <taxon>Embryophyta</taxon>
        <taxon>Tracheophyta</taxon>
        <taxon>Spermatophyta</taxon>
        <taxon>Magnoliopsida</taxon>
        <taxon>eudicotyledons</taxon>
        <taxon>Gunneridae</taxon>
        <taxon>Pentapetalae</taxon>
        <taxon>rosids</taxon>
        <taxon>malvids</taxon>
        <taxon>Brassicales</taxon>
        <taxon>Brassicaceae</taxon>
        <taxon>Arabideae</taxon>
        <taxon>Arabis</taxon>
    </lineage>
</organism>
<dbReference type="PANTHER" id="PTHR21450:SF9">
    <property type="entry name" value="BZIP DOMAIN CLASS TRANSCRIPTION FACTOR (DUF630 AND DUF632)-RELATED"/>
    <property type="match status" value="1"/>
</dbReference>